<reference evidence="2" key="2">
    <citation type="submission" date="2022-01" db="EMBL/GenBank/DDBJ databases">
        <authorList>
            <person name="Yamashiro T."/>
            <person name="Shiraishi A."/>
            <person name="Satake H."/>
            <person name="Nakayama K."/>
        </authorList>
    </citation>
    <scope>NUCLEOTIDE SEQUENCE</scope>
</reference>
<name>A0ABQ5GHT2_9ASTR</name>
<reference evidence="2" key="1">
    <citation type="journal article" date="2022" name="Int. J. Mol. Sci.">
        <title>Draft Genome of Tanacetum Coccineum: Genomic Comparison of Closely Related Tanacetum-Family Plants.</title>
        <authorList>
            <person name="Yamashiro T."/>
            <person name="Shiraishi A."/>
            <person name="Nakayama K."/>
            <person name="Satake H."/>
        </authorList>
    </citation>
    <scope>NUCLEOTIDE SEQUENCE</scope>
</reference>
<proteinExistence type="predicted"/>
<feature type="compositionally biased region" description="Basic and acidic residues" evidence="1">
    <location>
        <begin position="25"/>
        <end position="39"/>
    </location>
</feature>
<organism evidence="2 3">
    <name type="scientific">Tanacetum coccineum</name>
    <dbReference type="NCBI Taxonomy" id="301880"/>
    <lineage>
        <taxon>Eukaryota</taxon>
        <taxon>Viridiplantae</taxon>
        <taxon>Streptophyta</taxon>
        <taxon>Embryophyta</taxon>
        <taxon>Tracheophyta</taxon>
        <taxon>Spermatophyta</taxon>
        <taxon>Magnoliopsida</taxon>
        <taxon>eudicotyledons</taxon>
        <taxon>Gunneridae</taxon>
        <taxon>Pentapetalae</taxon>
        <taxon>asterids</taxon>
        <taxon>campanulids</taxon>
        <taxon>Asterales</taxon>
        <taxon>Asteraceae</taxon>
        <taxon>Asteroideae</taxon>
        <taxon>Anthemideae</taxon>
        <taxon>Anthemidinae</taxon>
        <taxon>Tanacetum</taxon>
    </lineage>
</organism>
<gene>
    <name evidence="2" type="ORF">Tco_1041500</name>
</gene>
<evidence type="ECO:0000313" key="3">
    <source>
        <dbReference type="Proteomes" id="UP001151760"/>
    </source>
</evidence>
<accession>A0ABQ5GHT2</accession>
<evidence type="ECO:0000256" key="1">
    <source>
        <dbReference type="SAM" id="MobiDB-lite"/>
    </source>
</evidence>
<dbReference type="EMBL" id="BQNB010018470">
    <property type="protein sequence ID" value="GJT74775.1"/>
    <property type="molecule type" value="Genomic_DNA"/>
</dbReference>
<dbReference type="Proteomes" id="UP001151760">
    <property type="component" value="Unassembled WGS sequence"/>
</dbReference>
<evidence type="ECO:0000313" key="2">
    <source>
        <dbReference type="EMBL" id="GJT74775.1"/>
    </source>
</evidence>
<keyword evidence="3" id="KW-1185">Reference proteome</keyword>
<sequence>MCFDAPLTSASSSTSDIHHPVQHQEIAEEPTHEDTPINHDVLHPSHNLVTGDPGSVQSSSMWYILYHNMGLILGSG</sequence>
<feature type="region of interest" description="Disordered" evidence="1">
    <location>
        <begin position="1"/>
        <end position="39"/>
    </location>
</feature>
<protein>
    <submittedName>
        <fullName evidence="2">Uncharacterized protein</fullName>
    </submittedName>
</protein>
<comment type="caution">
    <text evidence="2">The sequence shown here is derived from an EMBL/GenBank/DDBJ whole genome shotgun (WGS) entry which is preliminary data.</text>
</comment>